<accession>A0A6C0G6B6</accession>
<dbReference type="InterPro" id="IPR050256">
    <property type="entry name" value="Glycosyltransferase_2"/>
</dbReference>
<sequence>MKRKLVVFLPAHNEERSIGTVIARIPREIGAGWQVEVLVVDDGSADGTVREARLAGADHIVSFARNRGLGAAVREGLAGCVRLGADIGLMIDADNEYPAEEIPEVIAPIRAGRADYTMGSRFKGTIRGMRLHRRIGNVCFTALQAILLRRMIWDGQSGMRGFSREAMERAEIIHDYNYAQVLTLNLVRQGFVMEEVPITYRVRVYGQSFIKFRKYLGHVLPAIWREMRRPAGRRGSVREGKRPAAVQLAADGALARASKRETGYE</sequence>
<keyword evidence="3" id="KW-1185">Reference proteome</keyword>
<organism evidence="2 3">
    <name type="scientific">Paenibacillus lycopersici</name>
    <dbReference type="NCBI Taxonomy" id="2704462"/>
    <lineage>
        <taxon>Bacteria</taxon>
        <taxon>Bacillati</taxon>
        <taxon>Bacillota</taxon>
        <taxon>Bacilli</taxon>
        <taxon>Bacillales</taxon>
        <taxon>Paenibacillaceae</taxon>
        <taxon>Paenibacillus</taxon>
    </lineage>
</organism>
<dbReference type="Pfam" id="PF00535">
    <property type="entry name" value="Glycos_transf_2"/>
    <property type="match status" value="1"/>
</dbReference>
<dbReference type="SUPFAM" id="SSF53448">
    <property type="entry name" value="Nucleotide-diphospho-sugar transferases"/>
    <property type="match status" value="1"/>
</dbReference>
<evidence type="ECO:0000313" key="3">
    <source>
        <dbReference type="Proteomes" id="UP000476064"/>
    </source>
</evidence>
<keyword evidence="2" id="KW-0808">Transferase</keyword>
<dbReference type="CDD" id="cd04179">
    <property type="entry name" value="DPM_DPG-synthase_like"/>
    <property type="match status" value="1"/>
</dbReference>
<reference evidence="2 3" key="1">
    <citation type="submission" date="2020-01" db="EMBL/GenBank/DDBJ databases">
        <title>Paenibacillus sp. nov., isolated from tomato rhizosphere.</title>
        <authorList>
            <person name="Weon H.-Y."/>
            <person name="Lee S.A."/>
        </authorList>
    </citation>
    <scope>NUCLEOTIDE SEQUENCE [LARGE SCALE GENOMIC DNA]</scope>
    <source>
        <strain evidence="2 3">12200R-189</strain>
    </source>
</reference>
<dbReference type="PANTHER" id="PTHR48090:SF7">
    <property type="entry name" value="RFBJ PROTEIN"/>
    <property type="match status" value="1"/>
</dbReference>
<dbReference type="KEGG" id="plyc:GXP70_28435"/>
<feature type="domain" description="Glycosyltransferase 2-like" evidence="1">
    <location>
        <begin position="7"/>
        <end position="168"/>
    </location>
</feature>
<dbReference type="PANTHER" id="PTHR48090">
    <property type="entry name" value="UNDECAPRENYL-PHOSPHATE 4-DEOXY-4-FORMAMIDO-L-ARABINOSE TRANSFERASE-RELATED"/>
    <property type="match status" value="1"/>
</dbReference>
<protein>
    <submittedName>
        <fullName evidence="2">Glycosyltransferase family 2 protein</fullName>
    </submittedName>
</protein>
<gene>
    <name evidence="2" type="ORF">GXP70_28435</name>
</gene>
<dbReference type="InterPro" id="IPR001173">
    <property type="entry name" value="Glyco_trans_2-like"/>
</dbReference>
<proteinExistence type="predicted"/>
<dbReference type="GO" id="GO:0016740">
    <property type="term" value="F:transferase activity"/>
    <property type="evidence" value="ECO:0007669"/>
    <property type="project" value="UniProtKB-KW"/>
</dbReference>
<dbReference type="AlphaFoldDB" id="A0A6C0G6B6"/>
<dbReference type="InterPro" id="IPR029044">
    <property type="entry name" value="Nucleotide-diphossugar_trans"/>
</dbReference>
<dbReference type="EMBL" id="CP048209">
    <property type="protein sequence ID" value="QHT63494.1"/>
    <property type="molecule type" value="Genomic_DNA"/>
</dbReference>
<dbReference type="Gene3D" id="3.90.550.10">
    <property type="entry name" value="Spore Coat Polysaccharide Biosynthesis Protein SpsA, Chain A"/>
    <property type="match status" value="1"/>
</dbReference>
<evidence type="ECO:0000313" key="2">
    <source>
        <dbReference type="EMBL" id="QHT63494.1"/>
    </source>
</evidence>
<evidence type="ECO:0000259" key="1">
    <source>
        <dbReference type="Pfam" id="PF00535"/>
    </source>
</evidence>
<name>A0A6C0G6B6_9BACL</name>
<dbReference type="Proteomes" id="UP000476064">
    <property type="component" value="Chromosome"/>
</dbReference>
<dbReference type="RefSeq" id="WP_162360054.1">
    <property type="nucleotide sequence ID" value="NZ_CP048209.1"/>
</dbReference>